<dbReference type="SUPFAM" id="SSF81799">
    <property type="entry name" value="Putative methyltransferase TM0872, insert domain"/>
    <property type="match status" value="1"/>
</dbReference>
<organism evidence="8 9">
    <name type="scientific">Hafnia paralvei</name>
    <dbReference type="NCBI Taxonomy" id="546367"/>
    <lineage>
        <taxon>Bacteria</taxon>
        <taxon>Pseudomonadati</taxon>
        <taxon>Pseudomonadota</taxon>
        <taxon>Gammaproteobacteria</taxon>
        <taxon>Enterobacterales</taxon>
        <taxon>Hafniaceae</taxon>
        <taxon>Hafnia</taxon>
    </lineage>
</organism>
<name>A0A2A2MDI2_9GAMM</name>
<dbReference type="InterPro" id="IPR029063">
    <property type="entry name" value="SAM-dependent_MTases_sf"/>
</dbReference>
<dbReference type="AlphaFoldDB" id="A0A2A2MDI2"/>
<evidence type="ECO:0000256" key="7">
    <source>
        <dbReference type="HAMAP-Rule" id="MF_01007"/>
    </source>
</evidence>
<dbReference type="SUPFAM" id="SSF53335">
    <property type="entry name" value="S-adenosyl-L-methionine-dependent methyltransferases"/>
    <property type="match status" value="1"/>
</dbReference>
<feature type="binding site" evidence="7">
    <location>
        <position position="102"/>
    </location>
    <ligand>
        <name>S-adenosyl-L-methionine</name>
        <dbReference type="ChEBI" id="CHEBI:59789"/>
    </ligand>
</feature>
<protein>
    <recommendedName>
        <fullName evidence="7">Ribosomal RNA small subunit methyltransferase H</fullName>
        <ecNumber evidence="7">2.1.1.199</ecNumber>
    </recommendedName>
    <alternativeName>
        <fullName evidence="7">16S rRNA m(4)C1402 methyltransferase</fullName>
    </alternativeName>
    <alternativeName>
        <fullName evidence="7">rRNA (cytosine-N(4)-)-methyltransferase RsmH</fullName>
    </alternativeName>
</protein>
<dbReference type="PANTHER" id="PTHR11265:SF0">
    <property type="entry name" value="12S RRNA N4-METHYLCYTIDINE METHYLTRANSFERASE"/>
    <property type="match status" value="1"/>
</dbReference>
<evidence type="ECO:0000256" key="1">
    <source>
        <dbReference type="ARBA" id="ARBA00010396"/>
    </source>
</evidence>
<reference evidence="8 9" key="1">
    <citation type="submission" date="2017-08" db="EMBL/GenBank/DDBJ databases">
        <title>Draft Genome Sequence of Hafnia alvei CITHA-6 Isolated from Raw Bovine Milk.</title>
        <authorList>
            <person name="Culligan E.P."/>
            <person name="Mcsweeney A."/>
            <person name="O'Doherty C."/>
            <person name="Gleeson E."/>
            <person name="O'Riordan D."/>
            <person name="Sleator R.D."/>
        </authorList>
    </citation>
    <scope>NUCLEOTIDE SEQUENCE [LARGE SCALE GENOMIC DNA]</scope>
    <source>
        <strain evidence="8 9">CITHA-6</strain>
    </source>
</reference>
<keyword evidence="6 7" id="KW-0949">S-adenosyl-L-methionine</keyword>
<keyword evidence="4 7" id="KW-0489">Methyltransferase</keyword>
<sequence>MSEENYQHKTVLLDEAVNGLNLRSNGIYIDGTFGRGGHSRLILSQLGPEGRLLAIDRDPQAIAAAAEITDPRFSIIHGPFSDMATYVRELGLEGQINGVLLDLGVSSPQLDDAERGFSFMRDGPLDMRMDPTRGLSAAEWLMNAEEEDIAWVLKTFGEERFAKRIARAIVERNRLEPMTRTHELATLIANASPFREKHKHPATRSFQAIRIYINSELEEIERALNGALEILSPEGRLSVISFHSLEDRIVKQFIRHHSRGPQVPAGIPLTEAQLRSQGGRKLKALGKMKPSSDEVSANPRARSSVLRFAERTVE</sequence>
<feature type="binding site" evidence="7">
    <location>
        <position position="109"/>
    </location>
    <ligand>
        <name>S-adenosyl-L-methionine</name>
        <dbReference type="ChEBI" id="CHEBI:59789"/>
    </ligand>
</feature>
<evidence type="ECO:0000313" key="8">
    <source>
        <dbReference type="EMBL" id="PAV96858.1"/>
    </source>
</evidence>
<dbReference type="FunFam" id="1.10.150.170:FF:000001">
    <property type="entry name" value="Ribosomal RNA small subunit methyltransferase H"/>
    <property type="match status" value="1"/>
</dbReference>
<evidence type="ECO:0000256" key="2">
    <source>
        <dbReference type="ARBA" id="ARBA00022490"/>
    </source>
</evidence>
<evidence type="ECO:0000256" key="4">
    <source>
        <dbReference type="ARBA" id="ARBA00022603"/>
    </source>
</evidence>
<dbReference type="GO" id="GO:0005737">
    <property type="term" value="C:cytoplasm"/>
    <property type="evidence" value="ECO:0007669"/>
    <property type="project" value="UniProtKB-SubCell"/>
</dbReference>
<gene>
    <name evidence="7 8" type="primary">rsmH</name>
    <name evidence="8" type="ORF">CJD50_10465</name>
</gene>
<feature type="binding site" evidence="7">
    <location>
        <begin position="36"/>
        <end position="38"/>
    </location>
    <ligand>
        <name>S-adenosyl-L-methionine</name>
        <dbReference type="ChEBI" id="CHEBI:59789"/>
    </ligand>
</feature>
<comment type="function">
    <text evidence="7">Specifically methylates the N4 position of cytidine in position 1402 (C1402) of 16S rRNA.</text>
</comment>
<evidence type="ECO:0000256" key="3">
    <source>
        <dbReference type="ARBA" id="ARBA00022552"/>
    </source>
</evidence>
<dbReference type="PIRSF" id="PIRSF004486">
    <property type="entry name" value="MraW"/>
    <property type="match status" value="1"/>
</dbReference>
<accession>A0A2A2MDI2</accession>
<feature type="binding site" evidence="7">
    <location>
        <position position="80"/>
    </location>
    <ligand>
        <name>S-adenosyl-L-methionine</name>
        <dbReference type="ChEBI" id="CHEBI:59789"/>
    </ligand>
</feature>
<dbReference type="GO" id="GO:0071424">
    <property type="term" value="F:rRNA (cytosine-N4-)-methyltransferase activity"/>
    <property type="evidence" value="ECO:0007669"/>
    <property type="project" value="UniProtKB-UniRule"/>
</dbReference>
<keyword evidence="2 7" id="KW-0963">Cytoplasm</keyword>
<dbReference type="OrthoDB" id="9806637at2"/>
<comment type="caution">
    <text evidence="8">The sequence shown here is derived from an EMBL/GenBank/DDBJ whole genome shotgun (WGS) entry which is preliminary data.</text>
</comment>
<keyword evidence="9" id="KW-1185">Reference proteome</keyword>
<dbReference type="Gene3D" id="3.40.50.150">
    <property type="entry name" value="Vaccinia Virus protein VP39"/>
    <property type="match status" value="1"/>
</dbReference>
<dbReference type="PANTHER" id="PTHR11265">
    <property type="entry name" value="S-ADENOSYL-METHYLTRANSFERASE MRAW"/>
    <property type="match status" value="1"/>
</dbReference>
<dbReference type="InterPro" id="IPR023397">
    <property type="entry name" value="SAM-dep_MeTrfase_MraW_recog"/>
</dbReference>
<evidence type="ECO:0000256" key="6">
    <source>
        <dbReference type="ARBA" id="ARBA00022691"/>
    </source>
</evidence>
<keyword evidence="5 7" id="KW-0808">Transferase</keyword>
<feature type="binding site" evidence="7">
    <location>
        <position position="56"/>
    </location>
    <ligand>
        <name>S-adenosyl-L-methionine</name>
        <dbReference type="ChEBI" id="CHEBI:59789"/>
    </ligand>
</feature>
<dbReference type="NCBIfam" id="TIGR00006">
    <property type="entry name" value="16S rRNA (cytosine(1402)-N(4))-methyltransferase RsmH"/>
    <property type="match status" value="1"/>
</dbReference>
<dbReference type="InterPro" id="IPR002903">
    <property type="entry name" value="RsmH"/>
</dbReference>
<dbReference type="RefSeq" id="WP_039190183.1">
    <property type="nucleotide sequence ID" value="NZ_CAUFSP010000013.1"/>
</dbReference>
<comment type="subcellular location">
    <subcellularLocation>
        <location evidence="7">Cytoplasm</location>
    </subcellularLocation>
</comment>
<dbReference type="EMBL" id="NQMS01000003">
    <property type="protein sequence ID" value="PAV96858.1"/>
    <property type="molecule type" value="Genomic_DNA"/>
</dbReference>
<dbReference type="GO" id="GO:0070475">
    <property type="term" value="P:rRNA base methylation"/>
    <property type="evidence" value="ECO:0007669"/>
    <property type="project" value="UniProtKB-UniRule"/>
</dbReference>
<dbReference type="HAMAP" id="MF_01007">
    <property type="entry name" value="16SrRNA_methyltr_H"/>
    <property type="match status" value="1"/>
</dbReference>
<dbReference type="Pfam" id="PF01795">
    <property type="entry name" value="Methyltransf_5"/>
    <property type="match status" value="1"/>
</dbReference>
<evidence type="ECO:0000313" key="9">
    <source>
        <dbReference type="Proteomes" id="UP000218796"/>
    </source>
</evidence>
<comment type="catalytic activity">
    <reaction evidence="7">
        <text>cytidine(1402) in 16S rRNA + S-adenosyl-L-methionine = N(4)-methylcytidine(1402) in 16S rRNA + S-adenosyl-L-homocysteine + H(+)</text>
        <dbReference type="Rhea" id="RHEA:42928"/>
        <dbReference type="Rhea" id="RHEA-COMP:10286"/>
        <dbReference type="Rhea" id="RHEA-COMP:10287"/>
        <dbReference type="ChEBI" id="CHEBI:15378"/>
        <dbReference type="ChEBI" id="CHEBI:57856"/>
        <dbReference type="ChEBI" id="CHEBI:59789"/>
        <dbReference type="ChEBI" id="CHEBI:74506"/>
        <dbReference type="ChEBI" id="CHEBI:82748"/>
        <dbReference type="EC" id="2.1.1.199"/>
    </reaction>
</comment>
<dbReference type="Proteomes" id="UP000218796">
    <property type="component" value="Unassembled WGS sequence"/>
</dbReference>
<evidence type="ECO:0000256" key="5">
    <source>
        <dbReference type="ARBA" id="ARBA00022679"/>
    </source>
</evidence>
<proteinExistence type="inferred from homology"/>
<dbReference type="EC" id="2.1.1.199" evidence="7"/>
<keyword evidence="3 7" id="KW-0698">rRNA processing</keyword>
<dbReference type="Gene3D" id="1.10.150.170">
    <property type="entry name" value="Putative methyltransferase TM0872, insert domain"/>
    <property type="match status" value="1"/>
</dbReference>
<comment type="similarity">
    <text evidence="1 7">Belongs to the methyltransferase superfamily. RsmH family.</text>
</comment>